<comment type="caution">
    <text evidence="1">The sequence shown here is derived from an EMBL/GenBank/DDBJ whole genome shotgun (WGS) entry which is preliminary data.</text>
</comment>
<name>A0A7W8IUV5_9BACL</name>
<gene>
    <name evidence="1" type="ORF">HNQ34_003212</name>
</gene>
<sequence length="64" mass="7836">MYPMPYYQPQSFLQYPQFEMAAHQQIKQPLYPHKQHCMIYLIGRVFDRQTTYAIVASWETNEMF</sequence>
<proteinExistence type="predicted"/>
<organism evidence="1 2">
    <name type="scientific">Anoxybacteroides tepidamans</name>
    <dbReference type="NCBI Taxonomy" id="265948"/>
    <lineage>
        <taxon>Bacteria</taxon>
        <taxon>Bacillati</taxon>
        <taxon>Bacillota</taxon>
        <taxon>Bacilli</taxon>
        <taxon>Bacillales</taxon>
        <taxon>Anoxybacillaceae</taxon>
        <taxon>Anoxybacteroides</taxon>
    </lineage>
</organism>
<dbReference type="AlphaFoldDB" id="A0A7W8IUV5"/>
<keyword evidence="2" id="KW-1185">Reference proteome</keyword>
<protein>
    <submittedName>
        <fullName evidence="1">Uncharacterized protein</fullName>
    </submittedName>
</protein>
<dbReference type="Proteomes" id="UP000520011">
    <property type="component" value="Unassembled WGS sequence"/>
</dbReference>
<dbReference type="EMBL" id="JACHEP010000027">
    <property type="protein sequence ID" value="MBB5326094.1"/>
    <property type="molecule type" value="Genomic_DNA"/>
</dbReference>
<accession>A0A7W8IUV5</accession>
<reference evidence="1 2" key="1">
    <citation type="submission" date="2020-08" db="EMBL/GenBank/DDBJ databases">
        <title>Genomic Encyclopedia of Type Strains, Phase IV (KMG-IV): sequencing the most valuable type-strain genomes for metagenomic binning, comparative biology and taxonomic classification.</title>
        <authorList>
            <person name="Goeker M."/>
        </authorList>
    </citation>
    <scope>NUCLEOTIDE SEQUENCE [LARGE SCALE GENOMIC DNA]</scope>
    <source>
        <strain evidence="1 2">DSM 16325</strain>
    </source>
</reference>
<dbReference type="RefSeq" id="WP_183256189.1">
    <property type="nucleotide sequence ID" value="NZ_JACHEP010000027.1"/>
</dbReference>
<evidence type="ECO:0000313" key="2">
    <source>
        <dbReference type="Proteomes" id="UP000520011"/>
    </source>
</evidence>
<evidence type="ECO:0000313" key="1">
    <source>
        <dbReference type="EMBL" id="MBB5326094.1"/>
    </source>
</evidence>